<dbReference type="Gene3D" id="3.40.50.2300">
    <property type="match status" value="1"/>
</dbReference>
<sequence>MIRVLVVEDEKIARKGLIITTPWERWGLEVIAEASNGKEGLALANKLNPDIIMTDIRMPIMDGLDMIEALSQTGESIFIVMSAFSEFEYAKKALQYGAVDYLIKPFSDEQLNDALVKAVDNVKALQTLKRQQTVTRNDMLNTMDRYLSKSKRSQHLKIIAALDYIHEHYAKEVSISNCCDILDVSESSLSRLFRSETSFSFHEYLTIYRIKIACELLLDPNLMIYEVAKCVGYRDQRYFSVVFKKYMGMTPNHYKEVYQ</sequence>
<keyword evidence="4" id="KW-0597">Phosphoprotein</keyword>
<name>A0A0X8H113_9FIRM</name>
<feature type="domain" description="HTH araC/xylS-type" evidence="5">
    <location>
        <begin position="159"/>
        <end position="257"/>
    </location>
</feature>
<reference evidence="7 8" key="1">
    <citation type="submission" date="2015-10" db="EMBL/GenBank/DDBJ databases">
        <title>Erysipelothrix larvae sp. LV19 isolated from the larval gut of the rhinoceros beetle, Trypoxylus dichotomus.</title>
        <authorList>
            <person name="Lim S."/>
            <person name="Kim B.-C."/>
        </authorList>
    </citation>
    <scope>NUCLEOTIDE SEQUENCE [LARGE SCALE GENOMIC DNA]</scope>
    <source>
        <strain evidence="7 8">LV19</strain>
    </source>
</reference>
<dbReference type="PANTHER" id="PTHR43280">
    <property type="entry name" value="ARAC-FAMILY TRANSCRIPTIONAL REGULATOR"/>
    <property type="match status" value="1"/>
</dbReference>
<evidence type="ECO:0000313" key="8">
    <source>
        <dbReference type="Proteomes" id="UP000063781"/>
    </source>
</evidence>
<keyword evidence="8" id="KW-1185">Reference proteome</keyword>
<evidence type="ECO:0000313" key="7">
    <source>
        <dbReference type="EMBL" id="AMC94087.1"/>
    </source>
</evidence>
<dbReference type="GO" id="GO:0000160">
    <property type="term" value="P:phosphorelay signal transduction system"/>
    <property type="evidence" value="ECO:0007669"/>
    <property type="project" value="InterPro"/>
</dbReference>
<dbReference type="InterPro" id="IPR018060">
    <property type="entry name" value="HTH_AraC"/>
</dbReference>
<dbReference type="PROSITE" id="PS50110">
    <property type="entry name" value="RESPONSE_REGULATORY"/>
    <property type="match status" value="1"/>
</dbReference>
<feature type="domain" description="Response regulatory" evidence="6">
    <location>
        <begin position="3"/>
        <end position="119"/>
    </location>
</feature>
<dbReference type="STRING" id="1514105.AOC36_08825"/>
<evidence type="ECO:0000256" key="4">
    <source>
        <dbReference type="PROSITE-ProRule" id="PRU00169"/>
    </source>
</evidence>
<organism evidence="7 8">
    <name type="scientific">Erysipelothrix larvae</name>
    <dbReference type="NCBI Taxonomy" id="1514105"/>
    <lineage>
        <taxon>Bacteria</taxon>
        <taxon>Bacillati</taxon>
        <taxon>Bacillota</taxon>
        <taxon>Erysipelotrichia</taxon>
        <taxon>Erysipelotrichales</taxon>
        <taxon>Erysipelotrichaceae</taxon>
        <taxon>Erysipelothrix</taxon>
    </lineage>
</organism>
<dbReference type="Pfam" id="PF12833">
    <property type="entry name" value="HTH_18"/>
    <property type="match status" value="1"/>
</dbReference>
<dbReference type="PRINTS" id="PR00032">
    <property type="entry name" value="HTHARAC"/>
</dbReference>
<dbReference type="InterPro" id="IPR020449">
    <property type="entry name" value="Tscrpt_reg_AraC-type_HTH"/>
</dbReference>
<dbReference type="EMBL" id="CP013213">
    <property type="protein sequence ID" value="AMC94087.1"/>
    <property type="molecule type" value="Genomic_DNA"/>
</dbReference>
<protein>
    <recommendedName>
        <fullName evidence="9">Two-component system response regulator</fullName>
    </recommendedName>
</protein>
<dbReference type="Pfam" id="PF00072">
    <property type="entry name" value="Response_reg"/>
    <property type="match status" value="1"/>
</dbReference>
<evidence type="ECO:0000256" key="1">
    <source>
        <dbReference type="ARBA" id="ARBA00023015"/>
    </source>
</evidence>
<evidence type="ECO:0000256" key="2">
    <source>
        <dbReference type="ARBA" id="ARBA00023125"/>
    </source>
</evidence>
<keyword evidence="1" id="KW-0805">Transcription regulation</keyword>
<evidence type="ECO:0000259" key="5">
    <source>
        <dbReference type="PROSITE" id="PS01124"/>
    </source>
</evidence>
<dbReference type="OrthoDB" id="9794370at2"/>
<proteinExistence type="predicted"/>
<dbReference type="PROSITE" id="PS01124">
    <property type="entry name" value="HTH_ARAC_FAMILY_2"/>
    <property type="match status" value="1"/>
</dbReference>
<dbReference type="SMART" id="SM00448">
    <property type="entry name" value="REC"/>
    <property type="match status" value="1"/>
</dbReference>
<dbReference type="SUPFAM" id="SSF52172">
    <property type="entry name" value="CheY-like"/>
    <property type="match status" value="1"/>
</dbReference>
<evidence type="ECO:0000259" key="6">
    <source>
        <dbReference type="PROSITE" id="PS50110"/>
    </source>
</evidence>
<evidence type="ECO:0008006" key="9">
    <source>
        <dbReference type="Google" id="ProtNLM"/>
    </source>
</evidence>
<dbReference type="InterPro" id="IPR009057">
    <property type="entry name" value="Homeodomain-like_sf"/>
</dbReference>
<dbReference type="SUPFAM" id="SSF46689">
    <property type="entry name" value="Homeodomain-like"/>
    <property type="match status" value="2"/>
</dbReference>
<dbReference type="AlphaFoldDB" id="A0A0X8H113"/>
<dbReference type="PANTHER" id="PTHR43280:SF28">
    <property type="entry name" value="HTH-TYPE TRANSCRIPTIONAL ACTIVATOR RHAS"/>
    <property type="match status" value="1"/>
</dbReference>
<feature type="modified residue" description="4-aspartylphosphate" evidence="4">
    <location>
        <position position="55"/>
    </location>
</feature>
<keyword evidence="2" id="KW-0238">DNA-binding</keyword>
<evidence type="ECO:0000256" key="3">
    <source>
        <dbReference type="ARBA" id="ARBA00023163"/>
    </source>
</evidence>
<dbReference type="GO" id="GO:0003700">
    <property type="term" value="F:DNA-binding transcription factor activity"/>
    <property type="evidence" value="ECO:0007669"/>
    <property type="project" value="InterPro"/>
</dbReference>
<dbReference type="Gene3D" id="1.10.10.60">
    <property type="entry name" value="Homeodomain-like"/>
    <property type="match status" value="2"/>
</dbReference>
<dbReference type="GO" id="GO:0043565">
    <property type="term" value="F:sequence-specific DNA binding"/>
    <property type="evidence" value="ECO:0007669"/>
    <property type="project" value="InterPro"/>
</dbReference>
<gene>
    <name evidence="7" type="ORF">AOC36_08825</name>
</gene>
<dbReference type="KEGG" id="erl:AOC36_08825"/>
<dbReference type="InterPro" id="IPR011006">
    <property type="entry name" value="CheY-like_superfamily"/>
</dbReference>
<dbReference type="InterPro" id="IPR001789">
    <property type="entry name" value="Sig_transdc_resp-reg_receiver"/>
</dbReference>
<dbReference type="CDD" id="cd17536">
    <property type="entry name" value="REC_YesN-like"/>
    <property type="match status" value="1"/>
</dbReference>
<dbReference type="SMART" id="SM00342">
    <property type="entry name" value="HTH_ARAC"/>
    <property type="match status" value="1"/>
</dbReference>
<accession>A0A0X8H113</accession>
<dbReference type="RefSeq" id="WP_067633461.1">
    <property type="nucleotide sequence ID" value="NZ_CP013213.1"/>
</dbReference>
<keyword evidence="3" id="KW-0804">Transcription</keyword>
<dbReference type="Proteomes" id="UP000063781">
    <property type="component" value="Chromosome"/>
</dbReference>